<keyword evidence="2" id="KW-1185">Reference proteome</keyword>
<evidence type="ECO:0000313" key="2">
    <source>
        <dbReference type="Proteomes" id="UP001497516"/>
    </source>
</evidence>
<gene>
    <name evidence="1" type="ORF">LTRI10_LOCUS39533</name>
</gene>
<name>A0AAV2FMZ0_9ROSI</name>
<protein>
    <submittedName>
        <fullName evidence="1">Uncharacterized protein</fullName>
    </submittedName>
</protein>
<dbReference type="Proteomes" id="UP001497516">
    <property type="component" value="Chromosome 7"/>
</dbReference>
<dbReference type="EMBL" id="OZ034820">
    <property type="protein sequence ID" value="CAL1399342.1"/>
    <property type="molecule type" value="Genomic_DNA"/>
</dbReference>
<evidence type="ECO:0000313" key="1">
    <source>
        <dbReference type="EMBL" id="CAL1399342.1"/>
    </source>
</evidence>
<sequence>MSSPDLDRRLGIWIDDGGFVSLLSMGERRGIGVFGRGTQAMAVSPPRLQDGEWILVGDFVSLQTKGEMDR</sequence>
<reference evidence="1 2" key="1">
    <citation type="submission" date="2024-04" db="EMBL/GenBank/DDBJ databases">
        <authorList>
            <person name="Fracassetti M."/>
        </authorList>
    </citation>
    <scope>NUCLEOTIDE SEQUENCE [LARGE SCALE GENOMIC DNA]</scope>
</reference>
<proteinExistence type="predicted"/>
<dbReference type="AlphaFoldDB" id="A0AAV2FMZ0"/>
<accession>A0AAV2FMZ0</accession>
<organism evidence="1 2">
    <name type="scientific">Linum trigynum</name>
    <dbReference type="NCBI Taxonomy" id="586398"/>
    <lineage>
        <taxon>Eukaryota</taxon>
        <taxon>Viridiplantae</taxon>
        <taxon>Streptophyta</taxon>
        <taxon>Embryophyta</taxon>
        <taxon>Tracheophyta</taxon>
        <taxon>Spermatophyta</taxon>
        <taxon>Magnoliopsida</taxon>
        <taxon>eudicotyledons</taxon>
        <taxon>Gunneridae</taxon>
        <taxon>Pentapetalae</taxon>
        <taxon>rosids</taxon>
        <taxon>fabids</taxon>
        <taxon>Malpighiales</taxon>
        <taxon>Linaceae</taxon>
        <taxon>Linum</taxon>
    </lineage>
</organism>